<dbReference type="InterPro" id="IPR005119">
    <property type="entry name" value="LysR_subst-bd"/>
</dbReference>
<reference evidence="6 7" key="1">
    <citation type="submission" date="2023-06" db="EMBL/GenBank/DDBJ databases">
        <authorList>
            <person name="Oyuntsetseg B."/>
            <person name="Kim S.B."/>
        </authorList>
    </citation>
    <scope>NUCLEOTIDE SEQUENCE [LARGE SCALE GENOMIC DNA]</scope>
    <source>
        <strain evidence="6 7">2-15</strain>
    </source>
</reference>
<dbReference type="Pfam" id="PF00126">
    <property type="entry name" value="HTH_1"/>
    <property type="match status" value="1"/>
</dbReference>
<keyword evidence="7" id="KW-1185">Reference proteome</keyword>
<evidence type="ECO:0000256" key="2">
    <source>
        <dbReference type="ARBA" id="ARBA00023015"/>
    </source>
</evidence>
<organism evidence="6 7">
    <name type="scientific">Amycolatopsis carbonis</name>
    <dbReference type="NCBI Taxonomy" id="715471"/>
    <lineage>
        <taxon>Bacteria</taxon>
        <taxon>Bacillati</taxon>
        <taxon>Actinomycetota</taxon>
        <taxon>Actinomycetes</taxon>
        <taxon>Pseudonocardiales</taxon>
        <taxon>Pseudonocardiaceae</taxon>
        <taxon>Amycolatopsis</taxon>
    </lineage>
</organism>
<evidence type="ECO:0000256" key="1">
    <source>
        <dbReference type="ARBA" id="ARBA00009437"/>
    </source>
</evidence>
<dbReference type="PANTHER" id="PTHR30346">
    <property type="entry name" value="TRANSCRIPTIONAL DUAL REGULATOR HCAR-RELATED"/>
    <property type="match status" value="1"/>
</dbReference>
<name>A0A9Y2ISF9_9PSEU</name>
<dbReference type="AlphaFoldDB" id="A0A9Y2ISF9"/>
<evidence type="ECO:0000259" key="5">
    <source>
        <dbReference type="PROSITE" id="PS50931"/>
    </source>
</evidence>
<dbReference type="SUPFAM" id="SSF46785">
    <property type="entry name" value="Winged helix' DNA-binding domain"/>
    <property type="match status" value="1"/>
</dbReference>
<evidence type="ECO:0000256" key="3">
    <source>
        <dbReference type="ARBA" id="ARBA00023125"/>
    </source>
</evidence>
<dbReference type="Pfam" id="PF03466">
    <property type="entry name" value="LysR_substrate"/>
    <property type="match status" value="1"/>
</dbReference>
<evidence type="ECO:0000313" key="6">
    <source>
        <dbReference type="EMBL" id="WIX83958.1"/>
    </source>
</evidence>
<dbReference type="PRINTS" id="PR00039">
    <property type="entry name" value="HTHLYSR"/>
</dbReference>
<dbReference type="Gene3D" id="3.40.190.290">
    <property type="match status" value="1"/>
</dbReference>
<proteinExistence type="inferred from homology"/>
<dbReference type="InterPro" id="IPR036390">
    <property type="entry name" value="WH_DNA-bd_sf"/>
</dbReference>
<dbReference type="EMBL" id="CP127294">
    <property type="protein sequence ID" value="WIX83958.1"/>
    <property type="molecule type" value="Genomic_DNA"/>
</dbReference>
<dbReference type="GO" id="GO:0003677">
    <property type="term" value="F:DNA binding"/>
    <property type="evidence" value="ECO:0007669"/>
    <property type="project" value="UniProtKB-KW"/>
</dbReference>
<dbReference type="InterPro" id="IPR036388">
    <property type="entry name" value="WH-like_DNA-bd_sf"/>
</dbReference>
<sequence>MQQLKVLLAVADHGGFTAAGERLGMAQPAVSRSVATLEAELGAPLLVRQRTGVTLTEAGERAVRRAREAVRQVDLLRAEVAEVAGQITGTLRIASLPTATGTRLPAELRAFTERHPLVAVRLIEGSDQEVRDWLDLGVADAAVVTLPAPGLRTVLLDSHEMCAVLPAGHRLAEREAVSYADLAEEPFVRPTGGCAQVFSAAAEQAGVHLEATFEAREMSAVLEMVRARLGVSILPSVGVPRLDGTVLRPLVPRTPRTVAVAVSASASPAARAFLEQLEDSGS</sequence>
<dbReference type="Proteomes" id="UP001236014">
    <property type="component" value="Chromosome"/>
</dbReference>
<evidence type="ECO:0000256" key="4">
    <source>
        <dbReference type="ARBA" id="ARBA00023163"/>
    </source>
</evidence>
<comment type="similarity">
    <text evidence="1">Belongs to the LysR transcriptional regulatory family.</text>
</comment>
<dbReference type="SUPFAM" id="SSF53850">
    <property type="entry name" value="Periplasmic binding protein-like II"/>
    <property type="match status" value="1"/>
</dbReference>
<evidence type="ECO:0000313" key="7">
    <source>
        <dbReference type="Proteomes" id="UP001236014"/>
    </source>
</evidence>
<gene>
    <name evidence="6" type="ORF">QRX50_18180</name>
</gene>
<dbReference type="GO" id="GO:0003700">
    <property type="term" value="F:DNA-binding transcription factor activity"/>
    <property type="evidence" value="ECO:0007669"/>
    <property type="project" value="InterPro"/>
</dbReference>
<accession>A0A9Y2ISF9</accession>
<dbReference type="CDD" id="cd05466">
    <property type="entry name" value="PBP2_LTTR_substrate"/>
    <property type="match status" value="1"/>
</dbReference>
<dbReference type="InterPro" id="IPR000847">
    <property type="entry name" value="LysR_HTH_N"/>
</dbReference>
<dbReference type="KEGG" id="acab:QRX50_18180"/>
<keyword evidence="4" id="KW-0804">Transcription</keyword>
<dbReference type="FunFam" id="1.10.10.10:FF:000001">
    <property type="entry name" value="LysR family transcriptional regulator"/>
    <property type="match status" value="1"/>
</dbReference>
<dbReference type="PROSITE" id="PS50931">
    <property type="entry name" value="HTH_LYSR"/>
    <property type="match status" value="1"/>
</dbReference>
<protein>
    <submittedName>
        <fullName evidence="6">LysR family transcriptional regulator</fullName>
    </submittedName>
</protein>
<keyword evidence="2" id="KW-0805">Transcription regulation</keyword>
<dbReference type="Gene3D" id="1.10.10.10">
    <property type="entry name" value="Winged helix-like DNA-binding domain superfamily/Winged helix DNA-binding domain"/>
    <property type="match status" value="1"/>
</dbReference>
<dbReference type="RefSeq" id="WP_285974495.1">
    <property type="nucleotide sequence ID" value="NZ_CP127294.1"/>
</dbReference>
<dbReference type="PANTHER" id="PTHR30346:SF28">
    <property type="entry name" value="HTH-TYPE TRANSCRIPTIONAL REGULATOR CYNR"/>
    <property type="match status" value="1"/>
</dbReference>
<dbReference type="GO" id="GO:0032993">
    <property type="term" value="C:protein-DNA complex"/>
    <property type="evidence" value="ECO:0007669"/>
    <property type="project" value="TreeGrafter"/>
</dbReference>
<keyword evidence="3" id="KW-0238">DNA-binding</keyword>
<feature type="domain" description="HTH lysR-type" evidence="5">
    <location>
        <begin position="1"/>
        <end position="56"/>
    </location>
</feature>